<name>X0X1K3_9ZZZZ</name>
<evidence type="ECO:0000313" key="1">
    <source>
        <dbReference type="EMBL" id="GAG37084.1"/>
    </source>
</evidence>
<feature type="non-terminal residue" evidence="1">
    <location>
        <position position="1"/>
    </location>
</feature>
<organism evidence="1">
    <name type="scientific">marine sediment metagenome</name>
    <dbReference type="NCBI Taxonomy" id="412755"/>
    <lineage>
        <taxon>unclassified sequences</taxon>
        <taxon>metagenomes</taxon>
        <taxon>ecological metagenomes</taxon>
    </lineage>
</organism>
<dbReference type="EMBL" id="BARS01049820">
    <property type="protein sequence ID" value="GAG37084.1"/>
    <property type="molecule type" value="Genomic_DNA"/>
</dbReference>
<gene>
    <name evidence="1" type="ORF">S01H1_74459</name>
</gene>
<protein>
    <submittedName>
        <fullName evidence="1">Uncharacterized protein</fullName>
    </submittedName>
</protein>
<dbReference type="AlphaFoldDB" id="X0X1K3"/>
<feature type="non-terminal residue" evidence="1">
    <location>
        <position position="240"/>
    </location>
</feature>
<accession>X0X1K3</accession>
<comment type="caution">
    <text evidence="1">The sequence shown here is derived from an EMBL/GenBank/DDBJ whole genome shotgun (WGS) entry which is preliminary data.</text>
</comment>
<reference evidence="1" key="1">
    <citation type="journal article" date="2014" name="Front. Microbiol.">
        <title>High frequency of phylogenetically diverse reductive dehalogenase-homologous genes in deep subseafloor sedimentary metagenomes.</title>
        <authorList>
            <person name="Kawai M."/>
            <person name="Futagami T."/>
            <person name="Toyoda A."/>
            <person name="Takaki Y."/>
            <person name="Nishi S."/>
            <person name="Hori S."/>
            <person name="Arai W."/>
            <person name="Tsubouchi T."/>
            <person name="Morono Y."/>
            <person name="Uchiyama I."/>
            <person name="Ito T."/>
            <person name="Fujiyama A."/>
            <person name="Inagaki F."/>
            <person name="Takami H."/>
        </authorList>
    </citation>
    <scope>NUCLEOTIDE SEQUENCE</scope>
    <source>
        <strain evidence="1">Expedition CK06-06</strain>
    </source>
</reference>
<sequence length="240" mass="27586">LERNNLIQGSKVYVLSNGPDSINLATFICSDLLDFNERIFNGYLNLPCVFIHLQLNNHPRHQDIREYRSCFFNKKDGNKEVICLNWAKGTRIPSAQEISFSGSALYVKTDELHQSDDIVNSNHMRGLYYTYWSNRYSHNYYLNCYEGVYYFRSTKVCQRSSSPSRSKRTGPEAGEVYGWNNGSNDWVLLNPDDGLTGLCHELNCNVPSLINNDLSPLEKERLLTLSCGRISSQSDKKSKW</sequence>
<proteinExistence type="predicted"/>